<dbReference type="PANTHER" id="PTHR30627">
    <property type="entry name" value="PEPTIDOGLYCAN D,D-TRANSPEPTIDASE"/>
    <property type="match status" value="1"/>
</dbReference>
<dbReference type="GO" id="GO:0008658">
    <property type="term" value="F:penicillin binding"/>
    <property type="evidence" value="ECO:0007669"/>
    <property type="project" value="InterPro"/>
</dbReference>
<dbReference type="Pfam" id="PF03717">
    <property type="entry name" value="PBP_dimer"/>
    <property type="match status" value="1"/>
</dbReference>
<sequence>MFLIIMILYNSTDLKIGNIRIGQKTEKQLLPDALFMQYISCIERKEYEKMYSMLNEQSKMNNSLESFVSRNQKIYEGIEAKNIKIKITDRNKDQNNETMISYHMSLDSIAGKIEFENQAVFTKEKESDYALSWDDSLIFPALTSNDKVRVSLHPAKRGNILDRNKKVLAGPGTASLVGLVPGKMNQDTGKDISKLASLLNITKESINKSLSAKWVKKDSLVPINTMEKLDEAELLTNNPSKETLEKKELQDELLEIPGVMITDTEVRVYPLSNAAAHLTGYVQKVTAEDLEKHKEEGYNSNSLIGRSGVESLYEKELKGQNGYEIDILGSGGEVKEILVSQPKKDGLDITLTIDGNLQKNLYERFKEDKSCSVAINPFTGEVLALVSTPAFDNNDFILGMSTKQWNQLNKNKKKPLYNRFRQTWCPGSTFKPLIGAIGLSTGAIDPGEDYGNVGDSWQKDKSWGGYYVTTLHTYAPVIFENALIHSDNIYFAKAALKIGADNLEKGLDRLGFNQKLPFEISMSQSSYSNSQKIETEIQLADSGYGQGQILINPLHLAALYTVFANEGNVIKPYLRYKENPEPEIWLKQVFSTEVANRVKNAMDKVINSTNGTGYAAHQNDVKLAGKTGTAEIKTSKEDTNGTELGWFGIFTEDAGAGNPILLMSMVEDVKNRGGSSFVVKKDTAVLEEYFSDKE</sequence>
<feature type="domain" description="Penicillin-binding protein transpeptidase" evidence="4">
    <location>
        <begin position="371"/>
        <end position="675"/>
    </location>
</feature>
<dbReference type="AlphaFoldDB" id="A0A6P1TH91"/>
<dbReference type="InterPro" id="IPR032710">
    <property type="entry name" value="NTF2-like_dom_sf"/>
</dbReference>
<dbReference type="Gene3D" id="3.10.450.100">
    <property type="entry name" value="NTF2-like, domain 1"/>
    <property type="match status" value="1"/>
</dbReference>
<accession>A0A6P1TH91</accession>
<dbReference type="InterPro" id="IPR036138">
    <property type="entry name" value="PBP_dimer_sf"/>
</dbReference>
<organism evidence="7 8">
    <name type="scientific">Anaerocolumna sedimenticola</name>
    <dbReference type="NCBI Taxonomy" id="2696063"/>
    <lineage>
        <taxon>Bacteria</taxon>
        <taxon>Bacillati</taxon>
        <taxon>Bacillota</taxon>
        <taxon>Clostridia</taxon>
        <taxon>Lachnospirales</taxon>
        <taxon>Lachnospiraceae</taxon>
        <taxon>Anaerocolumna</taxon>
    </lineage>
</organism>
<dbReference type="InterPro" id="IPR050515">
    <property type="entry name" value="Beta-lactam/transpept"/>
</dbReference>
<evidence type="ECO:0000256" key="1">
    <source>
        <dbReference type="ARBA" id="ARBA00004370"/>
    </source>
</evidence>
<dbReference type="Pfam" id="PF00905">
    <property type="entry name" value="Transpeptidase"/>
    <property type="match status" value="1"/>
</dbReference>
<keyword evidence="3" id="KW-0472">Membrane</keyword>
<dbReference type="SUPFAM" id="SSF56601">
    <property type="entry name" value="beta-lactamase/transpeptidase-like"/>
    <property type="match status" value="1"/>
</dbReference>
<dbReference type="PANTHER" id="PTHR30627:SF25">
    <property type="entry name" value="PENICILLIN-BINDING PROTEIN 3"/>
    <property type="match status" value="1"/>
</dbReference>
<dbReference type="GO" id="GO:0071972">
    <property type="term" value="F:peptidoglycan L,D-transpeptidase activity"/>
    <property type="evidence" value="ECO:0007669"/>
    <property type="project" value="TreeGrafter"/>
</dbReference>
<proteinExistence type="inferred from homology"/>
<dbReference type="InterPro" id="IPR007887">
    <property type="entry name" value="MecA_N"/>
</dbReference>
<comment type="subcellular location">
    <subcellularLocation>
        <location evidence="1">Membrane</location>
    </subcellularLocation>
</comment>
<evidence type="ECO:0000313" key="7">
    <source>
        <dbReference type="EMBL" id="QHQ59462.1"/>
    </source>
</evidence>
<protein>
    <submittedName>
        <fullName evidence="7">Penicillin-binding transpeptidase domain-containing protein</fullName>
    </submittedName>
</protein>
<evidence type="ECO:0000259" key="5">
    <source>
        <dbReference type="Pfam" id="PF03717"/>
    </source>
</evidence>
<dbReference type="InterPro" id="IPR001460">
    <property type="entry name" value="PCN-bd_Tpept"/>
</dbReference>
<evidence type="ECO:0000256" key="3">
    <source>
        <dbReference type="ARBA" id="ARBA00023136"/>
    </source>
</evidence>
<dbReference type="InterPro" id="IPR005311">
    <property type="entry name" value="PBP_dimer"/>
</dbReference>
<dbReference type="GO" id="GO:0046677">
    <property type="term" value="P:response to antibiotic"/>
    <property type="evidence" value="ECO:0007669"/>
    <property type="project" value="InterPro"/>
</dbReference>
<comment type="similarity">
    <text evidence="2">Belongs to the transpeptidase family.</text>
</comment>
<dbReference type="GO" id="GO:0071555">
    <property type="term" value="P:cell wall organization"/>
    <property type="evidence" value="ECO:0007669"/>
    <property type="project" value="TreeGrafter"/>
</dbReference>
<name>A0A6P1TH91_9FIRM</name>
<dbReference type="KEGG" id="anr:Ana3638_00500"/>
<keyword evidence="8" id="KW-1185">Reference proteome</keyword>
<dbReference type="EMBL" id="CP048000">
    <property type="protein sequence ID" value="QHQ59462.1"/>
    <property type="molecule type" value="Genomic_DNA"/>
</dbReference>
<dbReference type="InterPro" id="IPR012338">
    <property type="entry name" value="Beta-lactam/transpept-like"/>
</dbReference>
<dbReference type="Gene3D" id="3.40.710.10">
    <property type="entry name" value="DD-peptidase/beta-lactamase superfamily"/>
    <property type="match status" value="1"/>
</dbReference>
<evidence type="ECO:0000313" key="8">
    <source>
        <dbReference type="Proteomes" id="UP000464314"/>
    </source>
</evidence>
<reference evidence="7 8" key="1">
    <citation type="submission" date="2020-01" db="EMBL/GenBank/DDBJ databases">
        <title>Genome analysis of Anaerocolumna sp. CBA3638.</title>
        <authorList>
            <person name="Kim J."/>
            <person name="Roh S.W."/>
        </authorList>
    </citation>
    <scope>NUCLEOTIDE SEQUENCE [LARGE SCALE GENOMIC DNA]</scope>
    <source>
        <strain evidence="7 8">CBA3638</strain>
    </source>
</reference>
<evidence type="ECO:0000256" key="2">
    <source>
        <dbReference type="ARBA" id="ARBA00007171"/>
    </source>
</evidence>
<dbReference type="Proteomes" id="UP000464314">
    <property type="component" value="Chromosome"/>
</dbReference>
<dbReference type="SUPFAM" id="SSF54427">
    <property type="entry name" value="NTF2-like"/>
    <property type="match status" value="1"/>
</dbReference>
<gene>
    <name evidence="7" type="ORF">Ana3638_00500</name>
</gene>
<evidence type="ECO:0000259" key="4">
    <source>
        <dbReference type="Pfam" id="PF00905"/>
    </source>
</evidence>
<dbReference type="Gene3D" id="3.90.1310.10">
    <property type="entry name" value="Penicillin-binding protein 2a (Domain 2)"/>
    <property type="match status" value="1"/>
</dbReference>
<dbReference type="Pfam" id="PF05223">
    <property type="entry name" value="MecA_N"/>
    <property type="match status" value="1"/>
</dbReference>
<feature type="domain" description="NTF2-like N-terminal transpeptidase" evidence="6">
    <location>
        <begin position="31"/>
        <end position="146"/>
    </location>
</feature>
<dbReference type="GO" id="GO:0005886">
    <property type="term" value="C:plasma membrane"/>
    <property type="evidence" value="ECO:0007669"/>
    <property type="project" value="TreeGrafter"/>
</dbReference>
<feature type="domain" description="Penicillin-binding protein dimerisation" evidence="5">
    <location>
        <begin position="154"/>
        <end position="334"/>
    </location>
</feature>
<dbReference type="SUPFAM" id="SSF56519">
    <property type="entry name" value="Penicillin binding protein dimerisation domain"/>
    <property type="match status" value="1"/>
</dbReference>
<evidence type="ECO:0000259" key="6">
    <source>
        <dbReference type="Pfam" id="PF05223"/>
    </source>
</evidence>
<dbReference type="Gene3D" id="3.30.1390.30">
    <property type="entry name" value="Penicillin-binding protein 2a, domain 3"/>
    <property type="match status" value="1"/>
</dbReference>